<reference evidence="2" key="1">
    <citation type="journal article" date="2022" name="Int. J. Mol. Sci.">
        <title>Draft Genome of Tanacetum Coccineum: Genomic Comparison of Closely Related Tanacetum-Family Plants.</title>
        <authorList>
            <person name="Yamashiro T."/>
            <person name="Shiraishi A."/>
            <person name="Nakayama K."/>
            <person name="Satake H."/>
        </authorList>
    </citation>
    <scope>NUCLEOTIDE SEQUENCE</scope>
</reference>
<name>A0ABQ4WVZ3_9ASTR</name>
<feature type="domain" description="Reverse transcriptase zinc-binding" evidence="1">
    <location>
        <begin position="84"/>
        <end position="148"/>
    </location>
</feature>
<comment type="caution">
    <text evidence="2">The sequence shown here is derived from an EMBL/GenBank/DDBJ whole genome shotgun (WGS) entry which is preliminary data.</text>
</comment>
<evidence type="ECO:0000313" key="3">
    <source>
        <dbReference type="Proteomes" id="UP001151760"/>
    </source>
</evidence>
<gene>
    <name evidence="2" type="ORF">Tco_0651865</name>
</gene>
<keyword evidence="3" id="KW-1185">Reference proteome</keyword>
<proteinExistence type="predicted"/>
<dbReference type="PANTHER" id="PTHR33116:SF78">
    <property type="entry name" value="OS12G0587133 PROTEIN"/>
    <property type="match status" value="1"/>
</dbReference>
<sequence>MLLGTKFKKYKRRLDSLRRLNWSREDTGVRNTAYLRDMLLEIRQVDLNAVDDHCVWTMTKDGIFSVGESRRIIDSKLLPSLVPSTSWDKTLPRKVNIFIWRLALDRLPHRWNLSARGIDIPSILCSCNGNVESSSYIFFDCDFTKEVWKLVRNWCDISIPSFSSFELWKAWFDSWHTSKEKSRRISIIVAASFLVDLEIS</sequence>
<dbReference type="InterPro" id="IPR026960">
    <property type="entry name" value="RVT-Znf"/>
</dbReference>
<dbReference type="Proteomes" id="UP001151760">
    <property type="component" value="Unassembled WGS sequence"/>
</dbReference>
<dbReference type="PANTHER" id="PTHR33116">
    <property type="entry name" value="REVERSE TRANSCRIPTASE ZINC-BINDING DOMAIN-CONTAINING PROTEIN-RELATED-RELATED"/>
    <property type="match status" value="1"/>
</dbReference>
<reference evidence="2" key="2">
    <citation type="submission" date="2022-01" db="EMBL/GenBank/DDBJ databases">
        <authorList>
            <person name="Yamashiro T."/>
            <person name="Shiraishi A."/>
            <person name="Satake H."/>
            <person name="Nakayama K."/>
        </authorList>
    </citation>
    <scope>NUCLEOTIDE SEQUENCE</scope>
</reference>
<keyword evidence="2" id="KW-0808">Transferase</keyword>
<protein>
    <submittedName>
        <fullName evidence="2">RNA-directed DNA polymerase, eukaryota</fullName>
    </submittedName>
</protein>
<dbReference type="GO" id="GO:0003964">
    <property type="term" value="F:RNA-directed DNA polymerase activity"/>
    <property type="evidence" value="ECO:0007669"/>
    <property type="project" value="UniProtKB-KW"/>
</dbReference>
<keyword evidence="2" id="KW-0695">RNA-directed DNA polymerase</keyword>
<evidence type="ECO:0000259" key="1">
    <source>
        <dbReference type="Pfam" id="PF13966"/>
    </source>
</evidence>
<accession>A0ABQ4WVZ3</accession>
<organism evidence="2 3">
    <name type="scientific">Tanacetum coccineum</name>
    <dbReference type="NCBI Taxonomy" id="301880"/>
    <lineage>
        <taxon>Eukaryota</taxon>
        <taxon>Viridiplantae</taxon>
        <taxon>Streptophyta</taxon>
        <taxon>Embryophyta</taxon>
        <taxon>Tracheophyta</taxon>
        <taxon>Spermatophyta</taxon>
        <taxon>Magnoliopsida</taxon>
        <taxon>eudicotyledons</taxon>
        <taxon>Gunneridae</taxon>
        <taxon>Pentapetalae</taxon>
        <taxon>asterids</taxon>
        <taxon>campanulids</taxon>
        <taxon>Asterales</taxon>
        <taxon>Asteraceae</taxon>
        <taxon>Asteroideae</taxon>
        <taxon>Anthemideae</taxon>
        <taxon>Anthemidinae</taxon>
        <taxon>Tanacetum</taxon>
    </lineage>
</organism>
<dbReference type="EMBL" id="BQNB010008981">
    <property type="protein sequence ID" value="GJS57081.1"/>
    <property type="molecule type" value="Genomic_DNA"/>
</dbReference>
<evidence type="ECO:0000313" key="2">
    <source>
        <dbReference type="EMBL" id="GJS57081.1"/>
    </source>
</evidence>
<keyword evidence="2" id="KW-0548">Nucleotidyltransferase</keyword>
<dbReference type="Pfam" id="PF13966">
    <property type="entry name" value="zf-RVT"/>
    <property type="match status" value="1"/>
</dbReference>